<dbReference type="PANTHER" id="PTHR39757:SF9">
    <property type="entry name" value="CAPSANTHIN_CAPSORUBIN SYNTHASE, CHROMOPLAST PROTEIN"/>
    <property type="match status" value="1"/>
</dbReference>
<keyword evidence="5" id="KW-1185">Reference proteome</keyword>
<organism evidence="4 5">
    <name type="scientific">Cucumis sativus</name>
    <name type="common">Cucumber</name>
    <dbReference type="NCBI Taxonomy" id="3659"/>
    <lineage>
        <taxon>Eukaryota</taxon>
        <taxon>Viridiplantae</taxon>
        <taxon>Streptophyta</taxon>
        <taxon>Embryophyta</taxon>
        <taxon>Tracheophyta</taxon>
        <taxon>Spermatophyta</taxon>
        <taxon>Magnoliopsida</taxon>
        <taxon>eudicotyledons</taxon>
        <taxon>Gunneridae</taxon>
        <taxon>Pentapetalae</taxon>
        <taxon>rosids</taxon>
        <taxon>fabids</taxon>
        <taxon>Cucurbitales</taxon>
        <taxon>Cucurbitaceae</taxon>
        <taxon>Benincaseae</taxon>
        <taxon>Cucumis</taxon>
    </lineage>
</organism>
<dbReference type="EMBL" id="CM002925">
    <property type="protein sequence ID" value="KGN52806.1"/>
    <property type="molecule type" value="Genomic_DNA"/>
</dbReference>
<dbReference type="Pfam" id="PF05834">
    <property type="entry name" value="Lycopene_cycl"/>
    <property type="match status" value="1"/>
</dbReference>
<comment type="similarity">
    <text evidence="2">Belongs to the lycopene cyclase family.</text>
</comment>
<dbReference type="PANTHER" id="PTHR39757">
    <property type="match status" value="1"/>
</dbReference>
<dbReference type="KEGG" id="csv:105435153"/>
<dbReference type="InterPro" id="IPR036188">
    <property type="entry name" value="FAD/NAD-bd_sf"/>
</dbReference>
<dbReference type="STRING" id="3659.A0A0A0KY78"/>
<evidence type="ECO:0000256" key="2">
    <source>
        <dbReference type="ARBA" id="ARBA00006599"/>
    </source>
</evidence>
<dbReference type="Proteomes" id="UP000029981">
    <property type="component" value="Chromosome 4"/>
</dbReference>
<evidence type="ECO:0000256" key="1">
    <source>
        <dbReference type="ARBA" id="ARBA00004829"/>
    </source>
</evidence>
<dbReference type="GO" id="GO:0016705">
    <property type="term" value="F:oxidoreductase activity, acting on paired donors, with incorporation or reduction of molecular oxygen"/>
    <property type="evidence" value="ECO:0007669"/>
    <property type="project" value="InterPro"/>
</dbReference>
<comment type="pathway">
    <text evidence="1">Carotenoid biosynthesis.</text>
</comment>
<dbReference type="Gene3D" id="3.50.50.60">
    <property type="entry name" value="FAD/NAD(P)-binding domain"/>
    <property type="match status" value="1"/>
</dbReference>
<evidence type="ECO:0000313" key="5">
    <source>
        <dbReference type="Proteomes" id="UP000029981"/>
    </source>
</evidence>
<dbReference type="InterPro" id="IPR010108">
    <property type="entry name" value="Lycopene_cyclase_b/e"/>
</dbReference>
<sequence>MANSQILLSPFSCLPRLPSYPIQSPSKNRFQIHSTFAKFDNFLDLKPESKPQPLKLDLPLFHPYYDRSRFDVVVVGAGPIGLRVAEQLGGFGIKVCCVDPSPLSPWSNNYGVWVDEFEDLGLEDCLHKTWPMASVYLSDEKVKYLDRPYAQVSRKKLKMKLMEECISKGVKFHKAKVWEINHQQFESSVSCNDGTEIKSNLVIDASGFTSKFTKYSESNPRNCAFQIAHGILAEVDHHPFDLNKMVLMDWRDTHLNNEPYLRQDNKKFPTFLYAMPFDSNLIFLEETSLAGRPAMPYTAVKKRMAARLRHLGIKVKRIIEEEKCVIPMGGALPKMPQAVVGVGGVAGMVNPASGYAVVKGMGAAGRIARVAAEGVGGGGGRMIRGRALEGRVWEGVWPMEERNVREFYCFGMEILVRLDLDGIRGFFNAFFDLEPSYWEGLLSSRLSLLELGMLSLSLYQHASFRSKLDILTKSPLPLLQMMANLTLHALG</sequence>
<keyword evidence="3" id="KW-0413">Isomerase</keyword>
<dbReference type="AlphaFoldDB" id="A0A0A0KY78"/>
<dbReference type="NCBIfam" id="TIGR01790">
    <property type="entry name" value="carotene-cycl"/>
    <property type="match status" value="1"/>
</dbReference>
<evidence type="ECO:0000313" key="4">
    <source>
        <dbReference type="EMBL" id="KGN52806.1"/>
    </source>
</evidence>
<reference evidence="4 5" key="2">
    <citation type="journal article" date="2009" name="PLoS ONE">
        <title>An integrated genetic and cytogenetic map of the cucumber genome.</title>
        <authorList>
            <person name="Ren Y."/>
            <person name="Zhang Z."/>
            <person name="Liu J."/>
            <person name="Staub J.E."/>
            <person name="Han Y."/>
            <person name="Cheng Z."/>
            <person name="Li X."/>
            <person name="Lu J."/>
            <person name="Miao H."/>
            <person name="Kang H."/>
            <person name="Xie B."/>
            <person name="Gu X."/>
            <person name="Wang X."/>
            <person name="Du Y."/>
            <person name="Jin W."/>
            <person name="Huang S."/>
        </authorList>
    </citation>
    <scope>NUCLEOTIDE SEQUENCE [LARGE SCALE GENOMIC DNA]</scope>
    <source>
        <strain evidence="5">cv. 9930</strain>
    </source>
</reference>
<reference evidence="4 5" key="3">
    <citation type="journal article" date="2010" name="BMC Genomics">
        <title>Transcriptome sequencing and comparative analysis of cucumber flowers with different sex types.</title>
        <authorList>
            <person name="Guo S."/>
            <person name="Zheng Y."/>
            <person name="Joung J.G."/>
            <person name="Liu S."/>
            <person name="Zhang Z."/>
            <person name="Crasta O.R."/>
            <person name="Sobral B.W."/>
            <person name="Xu Y."/>
            <person name="Huang S."/>
            <person name="Fei Z."/>
        </authorList>
    </citation>
    <scope>NUCLEOTIDE SEQUENCE [LARGE SCALE GENOMIC DNA]</scope>
    <source>
        <strain evidence="5">cv. 9930</strain>
    </source>
</reference>
<dbReference type="Gramene" id="KGN52806">
    <property type="protein sequence ID" value="KGN52806"/>
    <property type="gene ID" value="Csa_4G001730"/>
</dbReference>
<dbReference type="GO" id="GO:0016117">
    <property type="term" value="P:carotenoid biosynthetic process"/>
    <property type="evidence" value="ECO:0007669"/>
    <property type="project" value="InterPro"/>
</dbReference>
<proteinExistence type="inferred from homology"/>
<protein>
    <submittedName>
        <fullName evidence="4">Uncharacterized protein</fullName>
    </submittedName>
</protein>
<dbReference type="OMA" id="RMIRGSQ"/>
<dbReference type="eggNOG" id="KOG2963">
    <property type="taxonomic scope" value="Eukaryota"/>
</dbReference>
<reference evidence="4 5" key="1">
    <citation type="journal article" date="2009" name="Nat. Genet.">
        <title>The genome of the cucumber, Cucumis sativus L.</title>
        <authorList>
            <person name="Huang S."/>
            <person name="Li R."/>
            <person name="Zhang Z."/>
            <person name="Li L."/>
            <person name="Gu X."/>
            <person name="Fan W."/>
            <person name="Lucas W.J."/>
            <person name="Wang X."/>
            <person name="Xie B."/>
            <person name="Ni P."/>
            <person name="Ren Y."/>
            <person name="Zhu H."/>
            <person name="Li J."/>
            <person name="Lin K."/>
            <person name="Jin W."/>
            <person name="Fei Z."/>
            <person name="Li G."/>
            <person name="Staub J."/>
            <person name="Kilian A."/>
            <person name="van der Vossen E.A."/>
            <person name="Wu Y."/>
            <person name="Guo J."/>
            <person name="He J."/>
            <person name="Jia Z."/>
            <person name="Ren Y."/>
            <person name="Tian G."/>
            <person name="Lu Y."/>
            <person name="Ruan J."/>
            <person name="Qian W."/>
            <person name="Wang M."/>
            <person name="Huang Q."/>
            <person name="Li B."/>
            <person name="Xuan Z."/>
            <person name="Cao J."/>
            <person name="Asan"/>
            <person name="Wu Z."/>
            <person name="Zhang J."/>
            <person name="Cai Q."/>
            <person name="Bai Y."/>
            <person name="Zhao B."/>
            <person name="Han Y."/>
            <person name="Li Y."/>
            <person name="Li X."/>
            <person name="Wang S."/>
            <person name="Shi Q."/>
            <person name="Liu S."/>
            <person name="Cho W.K."/>
            <person name="Kim J.Y."/>
            <person name="Xu Y."/>
            <person name="Heller-Uszynska K."/>
            <person name="Miao H."/>
            <person name="Cheng Z."/>
            <person name="Zhang S."/>
            <person name="Wu J."/>
            <person name="Yang Y."/>
            <person name="Kang H."/>
            <person name="Li M."/>
            <person name="Liang H."/>
            <person name="Ren X."/>
            <person name="Shi Z."/>
            <person name="Wen M."/>
            <person name="Jian M."/>
            <person name="Yang H."/>
            <person name="Zhang G."/>
            <person name="Yang Z."/>
            <person name="Chen R."/>
            <person name="Liu S."/>
            <person name="Li J."/>
            <person name="Ma L."/>
            <person name="Liu H."/>
            <person name="Zhou Y."/>
            <person name="Zhao J."/>
            <person name="Fang X."/>
            <person name="Li G."/>
            <person name="Fang L."/>
            <person name="Li Y."/>
            <person name="Liu D."/>
            <person name="Zheng H."/>
            <person name="Zhang Y."/>
            <person name="Qin N."/>
            <person name="Li Z."/>
            <person name="Yang G."/>
            <person name="Yang S."/>
            <person name="Bolund L."/>
            <person name="Kristiansen K."/>
            <person name="Zheng H."/>
            <person name="Li S."/>
            <person name="Zhang X."/>
            <person name="Yang H."/>
            <person name="Wang J."/>
            <person name="Sun R."/>
            <person name="Zhang B."/>
            <person name="Jiang S."/>
            <person name="Wang J."/>
            <person name="Du Y."/>
            <person name="Li S."/>
        </authorList>
    </citation>
    <scope>NUCLEOTIDE SEQUENCE [LARGE SCALE GENOMIC DNA]</scope>
    <source>
        <strain evidence="5">cv. 9930</strain>
    </source>
</reference>
<accession>A0A0A0KY78</accession>
<evidence type="ECO:0000256" key="3">
    <source>
        <dbReference type="ARBA" id="ARBA00023235"/>
    </source>
</evidence>
<dbReference type="GO" id="GO:0016860">
    <property type="term" value="F:intramolecular oxidoreductase activity"/>
    <property type="evidence" value="ECO:0007669"/>
    <property type="project" value="UniProtKB-ARBA"/>
</dbReference>
<dbReference type="OrthoDB" id="1716816at2759"/>
<reference evidence="4 5" key="4">
    <citation type="journal article" date="2011" name="BMC Genomics">
        <title>RNA-Seq improves annotation of protein-coding genes in the cucumber genome.</title>
        <authorList>
            <person name="Li Z."/>
            <person name="Zhang Z."/>
            <person name="Yan P."/>
            <person name="Huang S."/>
            <person name="Fei Z."/>
            <person name="Lin K."/>
        </authorList>
    </citation>
    <scope>NUCLEOTIDE SEQUENCE [LARGE SCALE GENOMIC DNA]</scope>
    <source>
        <strain evidence="5">cv. 9930</strain>
    </source>
</reference>
<dbReference type="SUPFAM" id="SSF51905">
    <property type="entry name" value="FAD/NAD(P)-binding domain"/>
    <property type="match status" value="1"/>
</dbReference>
<name>A0A0A0KY78_CUCSA</name>
<gene>
    <name evidence="4" type="ORF">Csa_4G001730</name>
</gene>